<sequence>MTDWNANDPEAIRVMYDLSGWDFDQQAALAAELAEAEIPHGWDGTELAVPEQFEAAADAVFTALEARLGIAGADNTALASAEAELAADASLTEYDLSDWDALERSLVSDSLIGAGVPFRWEGEVLLVPTDAEEHVDGILDEVENGDIIPIMNDAPEADELPFETLNNFFLAGERLRREPRDATGLERLLDALKVADTSRPPRGVELGVWRRSCQLADELADALVNADGDYDDAKPVAQDLHDLLRPLI</sequence>
<protein>
    <submittedName>
        <fullName evidence="1">Unannotated protein</fullName>
    </submittedName>
</protein>
<evidence type="ECO:0000313" key="1">
    <source>
        <dbReference type="EMBL" id="CAB4884158.1"/>
    </source>
</evidence>
<dbReference type="EMBL" id="CAFBLP010000049">
    <property type="protein sequence ID" value="CAB4884158.1"/>
    <property type="molecule type" value="Genomic_DNA"/>
</dbReference>
<accession>A0A6J7ER64</accession>
<gene>
    <name evidence="1" type="ORF">UFOPK3376_01896</name>
</gene>
<reference evidence="1" key="1">
    <citation type="submission" date="2020-05" db="EMBL/GenBank/DDBJ databases">
        <authorList>
            <person name="Chiriac C."/>
            <person name="Salcher M."/>
            <person name="Ghai R."/>
            <person name="Kavagutti S V."/>
        </authorList>
    </citation>
    <scope>NUCLEOTIDE SEQUENCE</scope>
</reference>
<dbReference type="AlphaFoldDB" id="A0A6J7ER64"/>
<organism evidence="1">
    <name type="scientific">freshwater metagenome</name>
    <dbReference type="NCBI Taxonomy" id="449393"/>
    <lineage>
        <taxon>unclassified sequences</taxon>
        <taxon>metagenomes</taxon>
        <taxon>ecological metagenomes</taxon>
    </lineage>
</organism>
<proteinExistence type="predicted"/>
<name>A0A6J7ER64_9ZZZZ</name>